<feature type="domain" description="PAS" evidence="16">
    <location>
        <begin position="141"/>
        <end position="194"/>
    </location>
</feature>
<keyword evidence="18" id="KW-0614">Plasmid</keyword>
<reference evidence="18 19" key="1">
    <citation type="journal article" date="2014" name="World J. Microbiol. Biotechnol.">
        <title>Biodiversity and physiological characteristics of Antarctic and Arctic lichens-associated bacteria.</title>
        <authorList>
            <person name="Lee Y.M."/>
            <person name="Kim E.H."/>
            <person name="Lee H.K."/>
            <person name="Hong S.G."/>
        </authorList>
    </citation>
    <scope>NUCLEOTIDE SEQUENCE [LARGE SCALE GENOMIC DNA]</scope>
    <source>
        <strain evidence="18 19">PAMC 26569</strain>
        <plasmid evidence="18">unnamed1</plasmid>
    </source>
</reference>
<evidence type="ECO:0000256" key="4">
    <source>
        <dbReference type="ARBA" id="ARBA00022553"/>
    </source>
</evidence>
<dbReference type="PANTHER" id="PTHR41523:SF7">
    <property type="entry name" value="HISTIDINE KINASE"/>
    <property type="match status" value="1"/>
</dbReference>
<dbReference type="InterPro" id="IPR000700">
    <property type="entry name" value="PAS-assoc_C"/>
</dbReference>
<evidence type="ECO:0000256" key="7">
    <source>
        <dbReference type="ARBA" id="ARBA00022643"/>
    </source>
</evidence>
<dbReference type="Pfam" id="PF07536">
    <property type="entry name" value="HWE_HK"/>
    <property type="match status" value="1"/>
</dbReference>
<dbReference type="AlphaFoldDB" id="A0A6M8HWS7"/>
<dbReference type="InterPro" id="IPR035965">
    <property type="entry name" value="PAS-like_dom_sf"/>
</dbReference>
<feature type="domain" description="PAC" evidence="17">
    <location>
        <begin position="195"/>
        <end position="249"/>
    </location>
</feature>
<dbReference type="Gene3D" id="3.30.450.20">
    <property type="entry name" value="PAS domain"/>
    <property type="match status" value="1"/>
</dbReference>
<dbReference type="InterPro" id="IPR011102">
    <property type="entry name" value="Sig_transdc_His_kinase_HWE"/>
</dbReference>
<dbReference type="Proteomes" id="UP000500767">
    <property type="component" value="Plasmid unnamed1"/>
</dbReference>
<dbReference type="GO" id="GO:0009881">
    <property type="term" value="F:photoreceptor activity"/>
    <property type="evidence" value="ECO:0007669"/>
    <property type="project" value="UniProtKB-KW"/>
</dbReference>
<dbReference type="RefSeq" id="WP_172443542.1">
    <property type="nucleotide sequence ID" value="NZ_CP053709.1"/>
</dbReference>
<dbReference type="PANTHER" id="PTHR41523">
    <property type="entry name" value="TWO-COMPONENT SYSTEM SENSOR PROTEIN"/>
    <property type="match status" value="1"/>
</dbReference>
<dbReference type="SMART" id="SM00911">
    <property type="entry name" value="HWE_HK"/>
    <property type="match status" value="1"/>
</dbReference>
<organism evidence="18 19">
    <name type="scientific">Lichenicola cladoniae</name>
    <dbReference type="NCBI Taxonomy" id="1484109"/>
    <lineage>
        <taxon>Bacteria</taxon>
        <taxon>Pseudomonadati</taxon>
        <taxon>Pseudomonadota</taxon>
        <taxon>Alphaproteobacteria</taxon>
        <taxon>Acetobacterales</taxon>
        <taxon>Acetobacteraceae</taxon>
        <taxon>Lichenicola</taxon>
    </lineage>
</organism>
<evidence type="ECO:0000256" key="8">
    <source>
        <dbReference type="ARBA" id="ARBA00022679"/>
    </source>
</evidence>
<dbReference type="SUPFAM" id="SSF55785">
    <property type="entry name" value="PYP-like sensor domain (PAS domain)"/>
    <property type="match status" value="1"/>
</dbReference>
<keyword evidence="11" id="KW-0418">Kinase</keyword>
<proteinExistence type="predicted"/>
<dbReference type="NCBIfam" id="TIGR00229">
    <property type="entry name" value="sensory_box"/>
    <property type="match status" value="1"/>
</dbReference>
<evidence type="ECO:0000313" key="19">
    <source>
        <dbReference type="Proteomes" id="UP000500767"/>
    </source>
</evidence>
<dbReference type="GO" id="GO:0005524">
    <property type="term" value="F:ATP binding"/>
    <property type="evidence" value="ECO:0007669"/>
    <property type="project" value="UniProtKB-KW"/>
</dbReference>
<keyword evidence="6" id="KW-0285">Flavoprotein</keyword>
<dbReference type="Pfam" id="PF13426">
    <property type="entry name" value="PAS_9"/>
    <property type="match status" value="1"/>
</dbReference>
<evidence type="ECO:0000256" key="3">
    <source>
        <dbReference type="ARBA" id="ARBA00022543"/>
    </source>
</evidence>
<keyword evidence="15" id="KW-0675">Receptor</keyword>
<dbReference type="EMBL" id="CP053709">
    <property type="protein sequence ID" value="QKE92993.1"/>
    <property type="molecule type" value="Genomic_DNA"/>
</dbReference>
<evidence type="ECO:0000256" key="2">
    <source>
        <dbReference type="ARBA" id="ARBA00012438"/>
    </source>
</evidence>
<keyword evidence="4" id="KW-0597">Phosphoprotein</keyword>
<comment type="catalytic activity">
    <reaction evidence="1">
        <text>ATP + protein L-histidine = ADP + protein N-phospho-L-histidine.</text>
        <dbReference type="EC" id="2.7.13.3"/>
    </reaction>
</comment>
<dbReference type="PROSITE" id="PS50113">
    <property type="entry name" value="PAC"/>
    <property type="match status" value="1"/>
</dbReference>
<dbReference type="Gene3D" id="3.30.565.10">
    <property type="entry name" value="Histidine kinase-like ATPase, C-terminal domain"/>
    <property type="match status" value="1"/>
</dbReference>
<sequence length="441" mass="48143">MDAVAADLEAFALLIVASSVECLVRLERTSMLVSFGSSGYRLPVLAASRVPPGEGGRPPGRSPHLRSRGACAQAGTYLTEGVTELSSAARDPSTGRSKARCMTIVHLSPQSPNTEAAQSFALFKATVEAVGDAVVITSCELDPPGPRIEYVNPAFTRMTGFSAEESLGQTPRLLQGPLTDRVVLDRLRDCLAKEETFIGEIINYRKDGGTYLIEWMVTPVKNPAGQTTHWLSVQRDIIARKQLEYQQELLVAELHHRTRNLLAVTRAVALRTLPNSSDRDVFDARLAALGRVQSFLSTTPTQFVSLGDIVRGELEAVGEDGLGQATTEGPFVELPGDKVQALVLLLHECATNAIKHGALSQPDGRLAVRWHFAEDARLVLTWQESGVRMPADPDRRGFGTDLITRALRYQLSAETRLEFRSDGVWCTIWLPADSFRAGHMS</sequence>
<dbReference type="SMART" id="SM00091">
    <property type="entry name" value="PAS"/>
    <property type="match status" value="1"/>
</dbReference>
<dbReference type="EC" id="2.7.13.3" evidence="2"/>
<accession>A0A6M8HWS7</accession>
<keyword evidence="14" id="KW-0843">Virulence</keyword>
<dbReference type="PROSITE" id="PS50112">
    <property type="entry name" value="PAS"/>
    <property type="match status" value="1"/>
</dbReference>
<keyword evidence="10" id="KW-0547">Nucleotide-binding</keyword>
<evidence type="ECO:0000256" key="12">
    <source>
        <dbReference type="ARBA" id="ARBA00022840"/>
    </source>
</evidence>
<dbReference type="GO" id="GO:0004673">
    <property type="term" value="F:protein histidine kinase activity"/>
    <property type="evidence" value="ECO:0007669"/>
    <property type="project" value="UniProtKB-EC"/>
</dbReference>
<evidence type="ECO:0000256" key="15">
    <source>
        <dbReference type="ARBA" id="ARBA00023170"/>
    </source>
</evidence>
<name>A0A6M8HWS7_9PROT</name>
<dbReference type="SUPFAM" id="SSF55874">
    <property type="entry name" value="ATPase domain of HSP90 chaperone/DNA topoisomerase II/histidine kinase"/>
    <property type="match status" value="1"/>
</dbReference>
<evidence type="ECO:0000256" key="11">
    <source>
        <dbReference type="ARBA" id="ARBA00022777"/>
    </source>
</evidence>
<keyword evidence="5" id="KW-0716">Sensory transduction</keyword>
<keyword evidence="3" id="KW-0600">Photoreceptor protein</keyword>
<dbReference type="InterPro" id="IPR001610">
    <property type="entry name" value="PAC"/>
</dbReference>
<geneLocation type="plasmid" evidence="18 19">
    <name>unnamed1</name>
</geneLocation>
<evidence type="ECO:0000256" key="1">
    <source>
        <dbReference type="ARBA" id="ARBA00000085"/>
    </source>
</evidence>
<evidence type="ECO:0000259" key="17">
    <source>
        <dbReference type="PROSITE" id="PS50113"/>
    </source>
</evidence>
<keyword evidence="7" id="KW-0288">FMN</keyword>
<keyword evidence="12" id="KW-0067">ATP-binding</keyword>
<keyword evidence="13" id="KW-0157">Chromophore</keyword>
<dbReference type="KEGG" id="lck:HN018_22565"/>
<dbReference type="InterPro" id="IPR036890">
    <property type="entry name" value="HATPase_C_sf"/>
</dbReference>
<evidence type="ECO:0000256" key="13">
    <source>
        <dbReference type="ARBA" id="ARBA00022991"/>
    </source>
</evidence>
<gene>
    <name evidence="18" type="ORF">HN018_22565</name>
</gene>
<keyword evidence="19" id="KW-1185">Reference proteome</keyword>
<evidence type="ECO:0000256" key="6">
    <source>
        <dbReference type="ARBA" id="ARBA00022630"/>
    </source>
</evidence>
<evidence type="ECO:0000256" key="14">
    <source>
        <dbReference type="ARBA" id="ARBA00023026"/>
    </source>
</evidence>
<dbReference type="SMART" id="SM00086">
    <property type="entry name" value="PAC"/>
    <property type="match status" value="1"/>
</dbReference>
<dbReference type="InterPro" id="IPR000014">
    <property type="entry name" value="PAS"/>
</dbReference>
<keyword evidence="8" id="KW-0808">Transferase</keyword>
<evidence type="ECO:0000313" key="18">
    <source>
        <dbReference type="EMBL" id="QKE92993.1"/>
    </source>
</evidence>
<protein>
    <recommendedName>
        <fullName evidence="2">histidine kinase</fullName>
        <ecNumber evidence="2">2.7.13.3</ecNumber>
    </recommendedName>
</protein>
<evidence type="ECO:0000256" key="10">
    <source>
        <dbReference type="ARBA" id="ARBA00022741"/>
    </source>
</evidence>
<evidence type="ECO:0000256" key="5">
    <source>
        <dbReference type="ARBA" id="ARBA00022606"/>
    </source>
</evidence>
<evidence type="ECO:0000259" key="16">
    <source>
        <dbReference type="PROSITE" id="PS50112"/>
    </source>
</evidence>
<evidence type="ECO:0000256" key="9">
    <source>
        <dbReference type="ARBA" id="ARBA00022737"/>
    </source>
</evidence>
<keyword evidence="9" id="KW-0677">Repeat</keyword>
<dbReference type="CDD" id="cd00130">
    <property type="entry name" value="PAS"/>
    <property type="match status" value="1"/>
</dbReference>